<dbReference type="Pfam" id="PF00650">
    <property type="entry name" value="CRAL_TRIO"/>
    <property type="match status" value="1"/>
</dbReference>
<organism evidence="2 3">
    <name type="scientific">Pyrocoelia pectoralis</name>
    <dbReference type="NCBI Taxonomy" id="417401"/>
    <lineage>
        <taxon>Eukaryota</taxon>
        <taxon>Metazoa</taxon>
        <taxon>Ecdysozoa</taxon>
        <taxon>Arthropoda</taxon>
        <taxon>Hexapoda</taxon>
        <taxon>Insecta</taxon>
        <taxon>Pterygota</taxon>
        <taxon>Neoptera</taxon>
        <taxon>Endopterygota</taxon>
        <taxon>Coleoptera</taxon>
        <taxon>Polyphaga</taxon>
        <taxon>Elateriformia</taxon>
        <taxon>Elateroidea</taxon>
        <taxon>Lampyridae</taxon>
        <taxon>Lampyrinae</taxon>
        <taxon>Pyrocoelia</taxon>
    </lineage>
</organism>
<evidence type="ECO:0000313" key="2">
    <source>
        <dbReference type="EMBL" id="KAK5646473.1"/>
    </source>
</evidence>
<dbReference type="EMBL" id="JAVRBK010000003">
    <property type="protein sequence ID" value="KAK5646473.1"/>
    <property type="molecule type" value="Genomic_DNA"/>
</dbReference>
<dbReference type="CDD" id="cd00170">
    <property type="entry name" value="SEC14"/>
    <property type="match status" value="1"/>
</dbReference>
<dbReference type="PANTHER" id="PTHR10174">
    <property type="entry name" value="ALPHA-TOCOPHEROL TRANSFER PROTEIN-RELATED"/>
    <property type="match status" value="1"/>
</dbReference>
<feature type="domain" description="CRAL-TRIO" evidence="1">
    <location>
        <begin position="1"/>
        <end position="157"/>
    </location>
</feature>
<accession>A0AAN7VJV0</accession>
<proteinExistence type="predicted"/>
<dbReference type="AlphaFoldDB" id="A0AAN7VJV0"/>
<dbReference type="PANTHER" id="PTHR10174:SF216">
    <property type="entry name" value="CRAL-TRIO DOMAIN-CONTAINING PROTEIN-RELATED"/>
    <property type="match status" value="1"/>
</dbReference>
<dbReference type="InterPro" id="IPR001251">
    <property type="entry name" value="CRAL-TRIO_dom"/>
</dbReference>
<sequence length="210" mass="24540">MYPLQNTEGKSGPRILFIDYCMMDFDTVRFTDLLKMFFIMTDILMIADDNIAISGEQLIINFQNIPASFFLQFTPEIFKKMTVCWGTAYPLRIKLCLCINAPLLVEKLYNTVCKPLMSKKIQNRVHVYSSQNMEKAYTHLPKPLFPERFGGHNGSHTTLTMEWKRTVENYRGWVMEDSSYKSNEKLRPNKPKTCNEEFGMEGTFRKLNLD</sequence>
<gene>
    <name evidence="2" type="ORF">RI129_004937</name>
</gene>
<dbReference type="PROSITE" id="PS50191">
    <property type="entry name" value="CRAL_TRIO"/>
    <property type="match status" value="1"/>
</dbReference>
<dbReference type="Gene3D" id="3.40.525.10">
    <property type="entry name" value="CRAL-TRIO lipid binding domain"/>
    <property type="match status" value="1"/>
</dbReference>
<dbReference type="Gene3D" id="1.20.5.1200">
    <property type="entry name" value="Alpha-tocopherol transfer"/>
    <property type="match status" value="1"/>
</dbReference>
<comment type="caution">
    <text evidence="2">The sequence shown here is derived from an EMBL/GenBank/DDBJ whole genome shotgun (WGS) entry which is preliminary data.</text>
</comment>
<dbReference type="SUPFAM" id="SSF52087">
    <property type="entry name" value="CRAL/TRIO domain"/>
    <property type="match status" value="1"/>
</dbReference>
<dbReference type="Proteomes" id="UP001329430">
    <property type="component" value="Chromosome 3"/>
</dbReference>
<dbReference type="InterPro" id="IPR036865">
    <property type="entry name" value="CRAL-TRIO_dom_sf"/>
</dbReference>
<evidence type="ECO:0000313" key="3">
    <source>
        <dbReference type="Proteomes" id="UP001329430"/>
    </source>
</evidence>
<name>A0AAN7VJV0_9COLE</name>
<keyword evidence="3" id="KW-1185">Reference proteome</keyword>
<dbReference type="GO" id="GO:1902936">
    <property type="term" value="F:phosphatidylinositol bisphosphate binding"/>
    <property type="evidence" value="ECO:0007669"/>
    <property type="project" value="TreeGrafter"/>
</dbReference>
<evidence type="ECO:0000259" key="1">
    <source>
        <dbReference type="PROSITE" id="PS50191"/>
    </source>
</evidence>
<dbReference type="GO" id="GO:0016020">
    <property type="term" value="C:membrane"/>
    <property type="evidence" value="ECO:0007669"/>
    <property type="project" value="TreeGrafter"/>
</dbReference>
<reference evidence="2 3" key="1">
    <citation type="journal article" date="2024" name="Insects">
        <title>An Improved Chromosome-Level Genome Assembly of the Firefly Pyrocoelia pectoralis.</title>
        <authorList>
            <person name="Fu X."/>
            <person name="Meyer-Rochow V.B."/>
            <person name="Ballantyne L."/>
            <person name="Zhu X."/>
        </authorList>
    </citation>
    <scope>NUCLEOTIDE SEQUENCE [LARGE SCALE GENOMIC DNA]</scope>
    <source>
        <strain evidence="2">XCY_ONT2</strain>
    </source>
</reference>
<protein>
    <recommendedName>
        <fullName evidence="1">CRAL-TRIO domain-containing protein</fullName>
    </recommendedName>
</protein>